<evidence type="ECO:0000313" key="1">
    <source>
        <dbReference type="EMBL" id="KAK8224574.1"/>
    </source>
</evidence>
<comment type="caution">
    <text evidence="1">The sequence shown here is derived from an EMBL/GenBank/DDBJ whole genome shotgun (WGS) entry which is preliminary data.</text>
</comment>
<sequence length="168" mass="18759">MWRQIAPLTGRPILIRGLGSRLLPCLYTVRSLYPCWPPCLAHGLGLGQWAGTDLQFELVRSLRSGPCVASLSGNRSGRPSSEYPALWSSPNSALLGPLCRTLLLLRSDDGNLLTFESGIFCEHVKFQREVRPVQLGSKFHDGEFPFVPFLAGDLQFPFERVRGLVRYD</sequence>
<gene>
    <name evidence="1" type="ORF">HDK90DRAFT_85394</name>
</gene>
<keyword evidence="2" id="KW-1185">Reference proteome</keyword>
<name>A0ABR1YAX1_9PEZI</name>
<proteinExistence type="predicted"/>
<organism evidence="1 2">
    <name type="scientific">Phyllosticta capitalensis</name>
    <dbReference type="NCBI Taxonomy" id="121624"/>
    <lineage>
        <taxon>Eukaryota</taxon>
        <taxon>Fungi</taxon>
        <taxon>Dikarya</taxon>
        <taxon>Ascomycota</taxon>
        <taxon>Pezizomycotina</taxon>
        <taxon>Dothideomycetes</taxon>
        <taxon>Dothideomycetes incertae sedis</taxon>
        <taxon>Botryosphaeriales</taxon>
        <taxon>Phyllostictaceae</taxon>
        <taxon>Phyllosticta</taxon>
    </lineage>
</organism>
<accession>A0ABR1YAX1</accession>
<dbReference type="EMBL" id="JBBWRZ010000012">
    <property type="protein sequence ID" value="KAK8224574.1"/>
    <property type="molecule type" value="Genomic_DNA"/>
</dbReference>
<protein>
    <submittedName>
        <fullName evidence="1">Uncharacterized protein</fullName>
    </submittedName>
</protein>
<evidence type="ECO:0000313" key="2">
    <source>
        <dbReference type="Proteomes" id="UP001492380"/>
    </source>
</evidence>
<reference evidence="1 2" key="1">
    <citation type="submission" date="2024-04" db="EMBL/GenBank/DDBJ databases">
        <title>Phyllosticta paracitricarpa is synonymous to the EU quarantine fungus P. citricarpa based on phylogenomic analyses.</title>
        <authorList>
            <consortium name="Lawrence Berkeley National Laboratory"/>
            <person name="Van Ingen-Buijs V.A."/>
            <person name="Van Westerhoven A.C."/>
            <person name="Haridas S."/>
            <person name="Skiadas P."/>
            <person name="Martin F."/>
            <person name="Groenewald J.Z."/>
            <person name="Crous P.W."/>
            <person name="Seidl M.F."/>
        </authorList>
    </citation>
    <scope>NUCLEOTIDE SEQUENCE [LARGE SCALE GENOMIC DNA]</scope>
    <source>
        <strain evidence="1 2">CBS 123374</strain>
    </source>
</reference>
<dbReference type="Proteomes" id="UP001492380">
    <property type="component" value="Unassembled WGS sequence"/>
</dbReference>